<evidence type="ECO:0000313" key="1">
    <source>
        <dbReference type="EMBL" id="CAG7725409.1"/>
    </source>
</evidence>
<organism evidence="1 2">
    <name type="scientific">Allacma fusca</name>
    <dbReference type="NCBI Taxonomy" id="39272"/>
    <lineage>
        <taxon>Eukaryota</taxon>
        <taxon>Metazoa</taxon>
        <taxon>Ecdysozoa</taxon>
        <taxon>Arthropoda</taxon>
        <taxon>Hexapoda</taxon>
        <taxon>Collembola</taxon>
        <taxon>Symphypleona</taxon>
        <taxon>Sminthuridae</taxon>
        <taxon>Allacma</taxon>
    </lineage>
</organism>
<dbReference type="AlphaFoldDB" id="A0A8J2KFU9"/>
<dbReference type="Proteomes" id="UP000708208">
    <property type="component" value="Unassembled WGS sequence"/>
</dbReference>
<keyword evidence="2" id="KW-1185">Reference proteome</keyword>
<evidence type="ECO:0000313" key="2">
    <source>
        <dbReference type="Proteomes" id="UP000708208"/>
    </source>
</evidence>
<accession>A0A8J2KFU9</accession>
<dbReference type="EMBL" id="CAJVCH010121457">
    <property type="protein sequence ID" value="CAG7725409.1"/>
    <property type="molecule type" value="Genomic_DNA"/>
</dbReference>
<protein>
    <submittedName>
        <fullName evidence="1">Uncharacterized protein</fullName>
    </submittedName>
</protein>
<comment type="caution">
    <text evidence="1">The sequence shown here is derived from an EMBL/GenBank/DDBJ whole genome shotgun (WGS) entry which is preliminary data.</text>
</comment>
<gene>
    <name evidence="1" type="ORF">AFUS01_LOCUS14366</name>
</gene>
<name>A0A8J2KFU9_9HEXA</name>
<proteinExistence type="predicted"/>
<feature type="non-terminal residue" evidence="1">
    <location>
        <position position="22"/>
    </location>
</feature>
<sequence>KNINIRQIPGLTPVESIQKSVL</sequence>
<reference evidence="1" key="1">
    <citation type="submission" date="2021-06" db="EMBL/GenBank/DDBJ databases">
        <authorList>
            <person name="Hodson N. C."/>
            <person name="Mongue J. A."/>
            <person name="Jaron S. K."/>
        </authorList>
    </citation>
    <scope>NUCLEOTIDE SEQUENCE</scope>
</reference>
<feature type="non-terminal residue" evidence="1">
    <location>
        <position position="1"/>
    </location>
</feature>